<sequence>MRYLMLSETNRNSYAVNHLLHYSFDLLAQDTRSLSIRYIHNHYVENISMETLARIEHYNVSYYGQWFRKNIGVTPQQYIHQLRIDEAKRLLQETDFSISDIAHQIGYKNQSHLTQVFKKLEGLTPNRYKKLKNI</sequence>
<keyword evidence="3" id="KW-0804">Transcription</keyword>
<evidence type="ECO:0000256" key="2">
    <source>
        <dbReference type="ARBA" id="ARBA00023125"/>
    </source>
</evidence>
<proteinExistence type="predicted"/>
<dbReference type="InterPro" id="IPR020449">
    <property type="entry name" value="Tscrpt_reg_AraC-type_HTH"/>
</dbReference>
<protein>
    <submittedName>
        <fullName evidence="5">Bifunctional transcriptional activator/DNA repair enzyme AdaA</fullName>
        <ecNumber evidence="5">2.1.1.-</ecNumber>
    </submittedName>
</protein>
<dbReference type="PRINTS" id="PR00032">
    <property type="entry name" value="HTHARAC"/>
</dbReference>
<dbReference type="GO" id="GO:0032259">
    <property type="term" value="P:methylation"/>
    <property type="evidence" value="ECO:0007669"/>
    <property type="project" value="UniProtKB-KW"/>
</dbReference>
<keyword evidence="6" id="KW-1185">Reference proteome</keyword>
<dbReference type="GO" id="GO:0003700">
    <property type="term" value="F:DNA-binding transcription factor activity"/>
    <property type="evidence" value="ECO:0007669"/>
    <property type="project" value="InterPro"/>
</dbReference>
<accession>A0A348AH45</accession>
<dbReference type="SUPFAM" id="SSF46689">
    <property type="entry name" value="Homeodomain-like"/>
    <property type="match status" value="2"/>
</dbReference>
<gene>
    <name evidence="5" type="primary">adaA_2</name>
    <name evidence="5" type="ORF">MAMMFC1_01041</name>
</gene>
<dbReference type="EC" id="2.1.1.-" evidence="5"/>
<dbReference type="InterPro" id="IPR018062">
    <property type="entry name" value="HTH_AraC-typ_CS"/>
</dbReference>
<reference evidence="5 6" key="1">
    <citation type="journal article" date="2018" name="Int. J. Syst. Evol. Microbiol.">
        <title>Methylomusa anaerophila gen. nov., sp. nov., an anaerobic methanol-utilizing bacterium isolated from a microbial fuel cell.</title>
        <authorList>
            <person name="Amano N."/>
            <person name="Yamamuro A."/>
            <person name="Miyahara M."/>
            <person name="Kouzuma A."/>
            <person name="Abe T."/>
            <person name="Watanabe K."/>
        </authorList>
    </citation>
    <scope>NUCLEOTIDE SEQUENCE [LARGE SCALE GENOMIC DNA]</scope>
    <source>
        <strain evidence="5 6">MMFC1</strain>
    </source>
</reference>
<evidence type="ECO:0000259" key="4">
    <source>
        <dbReference type="PROSITE" id="PS01124"/>
    </source>
</evidence>
<keyword evidence="2" id="KW-0238">DNA-binding</keyword>
<dbReference type="Pfam" id="PF12833">
    <property type="entry name" value="HTH_18"/>
    <property type="match status" value="1"/>
</dbReference>
<dbReference type="Gene3D" id="1.10.10.60">
    <property type="entry name" value="Homeodomain-like"/>
    <property type="match status" value="2"/>
</dbReference>
<evidence type="ECO:0000256" key="3">
    <source>
        <dbReference type="ARBA" id="ARBA00023163"/>
    </source>
</evidence>
<evidence type="ECO:0000313" key="5">
    <source>
        <dbReference type="EMBL" id="BBB90393.1"/>
    </source>
</evidence>
<feature type="domain" description="HTH araC/xylS-type" evidence="4">
    <location>
        <begin position="33"/>
        <end position="131"/>
    </location>
</feature>
<dbReference type="GO" id="GO:0043565">
    <property type="term" value="F:sequence-specific DNA binding"/>
    <property type="evidence" value="ECO:0007669"/>
    <property type="project" value="InterPro"/>
</dbReference>
<keyword evidence="1" id="KW-0805">Transcription regulation</keyword>
<evidence type="ECO:0000256" key="1">
    <source>
        <dbReference type="ARBA" id="ARBA00023015"/>
    </source>
</evidence>
<dbReference type="InterPro" id="IPR009057">
    <property type="entry name" value="Homeodomain-like_sf"/>
</dbReference>
<dbReference type="EMBL" id="AP018449">
    <property type="protein sequence ID" value="BBB90393.1"/>
    <property type="molecule type" value="Genomic_DNA"/>
</dbReference>
<dbReference type="PROSITE" id="PS00041">
    <property type="entry name" value="HTH_ARAC_FAMILY_1"/>
    <property type="match status" value="1"/>
</dbReference>
<evidence type="ECO:0000313" key="6">
    <source>
        <dbReference type="Proteomes" id="UP000276437"/>
    </source>
</evidence>
<dbReference type="GO" id="GO:0008168">
    <property type="term" value="F:methyltransferase activity"/>
    <property type="evidence" value="ECO:0007669"/>
    <property type="project" value="UniProtKB-KW"/>
</dbReference>
<dbReference type="SMART" id="SM00342">
    <property type="entry name" value="HTH_ARAC"/>
    <property type="match status" value="1"/>
</dbReference>
<dbReference type="Proteomes" id="UP000276437">
    <property type="component" value="Chromosome"/>
</dbReference>
<dbReference type="InterPro" id="IPR018060">
    <property type="entry name" value="HTH_AraC"/>
</dbReference>
<organism evidence="5 6">
    <name type="scientific">Methylomusa anaerophila</name>
    <dbReference type="NCBI Taxonomy" id="1930071"/>
    <lineage>
        <taxon>Bacteria</taxon>
        <taxon>Bacillati</taxon>
        <taxon>Bacillota</taxon>
        <taxon>Negativicutes</taxon>
        <taxon>Selenomonadales</taxon>
        <taxon>Sporomusaceae</taxon>
        <taxon>Methylomusa</taxon>
    </lineage>
</organism>
<dbReference type="PANTHER" id="PTHR43280">
    <property type="entry name" value="ARAC-FAMILY TRANSCRIPTIONAL REGULATOR"/>
    <property type="match status" value="1"/>
</dbReference>
<dbReference type="PROSITE" id="PS01124">
    <property type="entry name" value="HTH_ARAC_FAMILY_2"/>
    <property type="match status" value="1"/>
</dbReference>
<name>A0A348AH45_9FIRM</name>
<dbReference type="PANTHER" id="PTHR43280:SF26">
    <property type="entry name" value="ARAC-FAMILY TRANSCRIPTIONAL REGULATOR"/>
    <property type="match status" value="1"/>
</dbReference>
<keyword evidence="5" id="KW-0808">Transferase</keyword>
<keyword evidence="5" id="KW-0489">Methyltransferase</keyword>
<dbReference type="KEGG" id="mana:MAMMFC1_01041"/>
<dbReference type="AlphaFoldDB" id="A0A348AH45"/>